<dbReference type="Gene3D" id="3.40.50.720">
    <property type="entry name" value="NAD(P)-binding Rossmann-like Domain"/>
    <property type="match status" value="1"/>
</dbReference>
<proteinExistence type="predicted"/>
<keyword evidence="1" id="KW-0808">Transferase</keyword>
<evidence type="ECO:0000313" key="1">
    <source>
        <dbReference type="EMBL" id="URN95362.1"/>
    </source>
</evidence>
<dbReference type="EMBL" id="CP097899">
    <property type="protein sequence ID" value="URN95362.1"/>
    <property type="molecule type" value="Genomic_DNA"/>
</dbReference>
<dbReference type="PANTHER" id="PTHR43861:SF6">
    <property type="entry name" value="METHYLTRANSFERASE TYPE 11"/>
    <property type="match status" value="1"/>
</dbReference>
<dbReference type="CDD" id="cd02440">
    <property type="entry name" value="AdoMet_MTases"/>
    <property type="match status" value="1"/>
</dbReference>
<dbReference type="AlphaFoldDB" id="A0A9J6ZGP8"/>
<dbReference type="PANTHER" id="PTHR43861">
    <property type="entry name" value="TRANS-ACONITATE 2-METHYLTRANSFERASE-RELATED"/>
    <property type="match status" value="1"/>
</dbReference>
<keyword evidence="1" id="KW-0489">Methyltransferase</keyword>
<evidence type="ECO:0000313" key="2">
    <source>
        <dbReference type="Proteomes" id="UP001056756"/>
    </source>
</evidence>
<name>A0A9J6ZGP8_9BACL</name>
<dbReference type="Pfam" id="PF13489">
    <property type="entry name" value="Methyltransf_23"/>
    <property type="match status" value="1"/>
</dbReference>
<dbReference type="Proteomes" id="UP001056756">
    <property type="component" value="Chromosome"/>
</dbReference>
<organism evidence="1 2">
    <name type="scientific">Candidatus Pristimantibacillus lignocellulolyticus</name>
    <dbReference type="NCBI Taxonomy" id="2994561"/>
    <lineage>
        <taxon>Bacteria</taxon>
        <taxon>Bacillati</taxon>
        <taxon>Bacillota</taxon>
        <taxon>Bacilli</taxon>
        <taxon>Bacillales</taxon>
        <taxon>Paenibacillaceae</taxon>
        <taxon>Candidatus Pristimantibacillus</taxon>
    </lineage>
</organism>
<dbReference type="GO" id="GO:0008168">
    <property type="term" value="F:methyltransferase activity"/>
    <property type="evidence" value="ECO:0007669"/>
    <property type="project" value="UniProtKB-KW"/>
</dbReference>
<gene>
    <name evidence="1" type="ORF">NAG76_03625</name>
</gene>
<reference evidence="1" key="1">
    <citation type="submission" date="2022-05" db="EMBL/GenBank/DDBJ databases">
        <title>Novel bacterial taxa in a minimal lignocellulolytic consortium and its capacity to transform plastics disclosed by genome-resolved metagenomics.</title>
        <authorList>
            <person name="Rodriguez C.A.D."/>
            <person name="Diaz-Garcia L."/>
            <person name="Herrera K."/>
            <person name="Tarazona N.A."/>
            <person name="Sproer C."/>
            <person name="Overmann J."/>
            <person name="Jimenez D.J."/>
        </authorList>
    </citation>
    <scope>NUCLEOTIDE SEQUENCE</scope>
    <source>
        <strain evidence="1">MAG5</strain>
    </source>
</reference>
<protein>
    <submittedName>
        <fullName evidence="1">Class I SAM-dependent methyltransferase</fullName>
    </submittedName>
</protein>
<accession>A0A9J6ZGP8</accession>
<sequence length="363" mass="41009">MNCCICGQSSALGERYVDAPHCIMGQYDAPQLQLRDLEIYHCEHCGHSHIPAHVNDDYYEEYSMGSYWGASFRALRAKQIERLVQLAPKQERFLDIGCGVGHYLSLAQSHFSQLYGVEPSLTGVQASREKGFEVIHDYFHEGISFDEGFDVITIIEVLEHLEQPTDFLQQVAKLLNEDGILLVEVPNGQRIMEQRLFYNLCTDHIQYFSVTSLAELARKAGLTIIAVQESADPNLLELYVRKSKKQLLNFTAKREQALTGLLGQIHSDERIAAWGAGAESICFIAMLQNRIPLQCIFDSDLAKHGHTLANIPIVQATRDRINDFDYIILFANAHYKQIAAQLLELGYNGQLLTFQLGSLERSE</sequence>
<dbReference type="KEGG" id="plig:NAG76_03625"/>
<dbReference type="InterPro" id="IPR029063">
    <property type="entry name" value="SAM-dependent_MTases_sf"/>
</dbReference>
<dbReference type="GO" id="GO:0032259">
    <property type="term" value="P:methylation"/>
    <property type="evidence" value="ECO:0007669"/>
    <property type="project" value="UniProtKB-KW"/>
</dbReference>
<dbReference type="Gene3D" id="3.40.50.150">
    <property type="entry name" value="Vaccinia Virus protein VP39"/>
    <property type="match status" value="1"/>
</dbReference>
<dbReference type="SUPFAM" id="SSF53335">
    <property type="entry name" value="S-adenosyl-L-methionine-dependent methyltransferases"/>
    <property type="match status" value="1"/>
</dbReference>